<proteinExistence type="predicted"/>
<name>A0A423GZV0_9PSED</name>
<dbReference type="Pfam" id="PF01266">
    <property type="entry name" value="DAO"/>
    <property type="match status" value="1"/>
</dbReference>
<gene>
    <name evidence="3" type="ORF">BK658_03310</name>
</gene>
<dbReference type="InterPro" id="IPR006076">
    <property type="entry name" value="FAD-dep_OxRdtase"/>
</dbReference>
<feature type="domain" description="FAD dependent oxidoreductase" evidence="2">
    <location>
        <begin position="7"/>
        <end position="343"/>
    </location>
</feature>
<evidence type="ECO:0000313" key="3">
    <source>
        <dbReference type="EMBL" id="RON03895.1"/>
    </source>
</evidence>
<dbReference type="SUPFAM" id="SSF51905">
    <property type="entry name" value="FAD/NAD(P)-binding domain"/>
    <property type="match status" value="1"/>
</dbReference>
<dbReference type="EMBL" id="MOBI01000004">
    <property type="protein sequence ID" value="RON03895.1"/>
    <property type="molecule type" value="Genomic_DNA"/>
</dbReference>
<reference evidence="3 4" key="1">
    <citation type="submission" date="2016-10" db="EMBL/GenBank/DDBJ databases">
        <title>Comparative genome analysis of multiple Pseudomonas spp. focuses on biocontrol and plant growth promoting traits.</title>
        <authorList>
            <person name="Tao X.-Y."/>
            <person name="Taylor C.G."/>
        </authorList>
    </citation>
    <scope>NUCLEOTIDE SEQUENCE [LARGE SCALE GENOMIC DNA]</scope>
    <source>
        <strain evidence="3 4">37D10</strain>
    </source>
</reference>
<protein>
    <submittedName>
        <fullName evidence="3">FAD-binding oxidoreductase</fullName>
    </submittedName>
</protein>
<dbReference type="PANTHER" id="PTHR13847">
    <property type="entry name" value="SARCOSINE DEHYDROGENASE-RELATED"/>
    <property type="match status" value="1"/>
</dbReference>
<dbReference type="Proteomes" id="UP000284684">
    <property type="component" value="Unassembled WGS sequence"/>
</dbReference>
<evidence type="ECO:0000259" key="2">
    <source>
        <dbReference type="Pfam" id="PF01266"/>
    </source>
</evidence>
<dbReference type="InterPro" id="IPR036188">
    <property type="entry name" value="FAD/NAD-bd_sf"/>
</dbReference>
<accession>A0A423GZV0</accession>
<keyword evidence="1" id="KW-0560">Oxidoreductase</keyword>
<sequence>MFMECEVAVIGAGIIGASVAARLSRAGINTALIERGVCGGAGSSAWSGGLVRLYDPDPVLRELAALSIGLMHQGVFADTYAAALRRTGVIYRTAAERLDDLTQAIEQYDSPQYPLVLIANAVLDGQSYPRCADAERINLYEANACVGNVRLATSALANVVRQHGLLLEHMSVQALEYLPDGDVSIDMGQATLRCRVVVLATGAWSGQLVPQLDLQTRSIPLARIVTPQLATMPVIDEVAHAYAIPLNSTVSQTGSNLRQRVAFPEDLARPDARQAADALQARARLCGGPDGQVLDVLPGFDGYSADGRPLLGFLADDSPLFVATGMSGVGFKLAPGLAQIACEQIQRRLRGSAAVGPEWSVLSPRRGLHQPALARQGVQP</sequence>
<evidence type="ECO:0000313" key="4">
    <source>
        <dbReference type="Proteomes" id="UP000284684"/>
    </source>
</evidence>
<organism evidence="3 4">
    <name type="scientific">Pseudomonas brassicacearum</name>
    <dbReference type="NCBI Taxonomy" id="930166"/>
    <lineage>
        <taxon>Bacteria</taxon>
        <taxon>Pseudomonadati</taxon>
        <taxon>Pseudomonadota</taxon>
        <taxon>Gammaproteobacteria</taxon>
        <taxon>Pseudomonadales</taxon>
        <taxon>Pseudomonadaceae</taxon>
        <taxon>Pseudomonas</taxon>
    </lineage>
</organism>
<evidence type="ECO:0000256" key="1">
    <source>
        <dbReference type="ARBA" id="ARBA00023002"/>
    </source>
</evidence>
<dbReference type="Gene3D" id="3.50.50.60">
    <property type="entry name" value="FAD/NAD(P)-binding domain"/>
    <property type="match status" value="1"/>
</dbReference>
<dbReference type="Gene3D" id="3.30.9.10">
    <property type="entry name" value="D-Amino Acid Oxidase, subunit A, domain 2"/>
    <property type="match status" value="1"/>
</dbReference>
<dbReference type="AlphaFoldDB" id="A0A423GZV0"/>
<dbReference type="GO" id="GO:0005737">
    <property type="term" value="C:cytoplasm"/>
    <property type="evidence" value="ECO:0007669"/>
    <property type="project" value="TreeGrafter"/>
</dbReference>
<comment type="caution">
    <text evidence="3">The sequence shown here is derived from an EMBL/GenBank/DDBJ whole genome shotgun (WGS) entry which is preliminary data.</text>
</comment>
<dbReference type="GO" id="GO:0016491">
    <property type="term" value="F:oxidoreductase activity"/>
    <property type="evidence" value="ECO:0007669"/>
    <property type="project" value="UniProtKB-KW"/>
</dbReference>
<dbReference type="PANTHER" id="PTHR13847:SF287">
    <property type="entry name" value="FAD-DEPENDENT OXIDOREDUCTASE DOMAIN-CONTAINING PROTEIN 1"/>
    <property type="match status" value="1"/>
</dbReference>
<dbReference type="RefSeq" id="WP_123581064.1">
    <property type="nucleotide sequence ID" value="NZ_MOBI01000004.1"/>
</dbReference>